<dbReference type="GO" id="GO:0005737">
    <property type="term" value="C:cytoplasm"/>
    <property type="evidence" value="ECO:0007669"/>
    <property type="project" value="UniProtKB-ARBA"/>
</dbReference>
<name>A0AAV8UZT9_9RHOD</name>
<dbReference type="FunFam" id="3.30.530.20:FF:000028">
    <property type="entry name" value="Phosphatidylinositol transfer protein 5"/>
    <property type="match status" value="1"/>
</dbReference>
<feature type="domain" description="Phosphatidylinositol transfer protein N-terminal" evidence="1">
    <location>
        <begin position="1"/>
        <end position="250"/>
    </location>
</feature>
<sequence length="261" mass="30389">MIVREYRLVMPLTVDEYRVGQLYMVAKASQQETGKTAGEGIEIVKNEPYVENEHGMGPGQYTEKRMYLKSKVPSFVRMVMPENALVLTEYSWNAFPHCKTVYENEWLGQKFILSVESMHANEPGLAENPLNLKGADLEKRKVEYLNIACEDSYAPMSKGEDPRTFVSNESGRGKLAANWFLSPAIPVMCAYKVVRLQFKVLGLQRKVEEWGQFYGMQVPLIQYHRKLFCWIDEWFRLDMKKIRDMEQKTRDITKQKLQQPV</sequence>
<dbReference type="EMBL" id="JAMWBK010000003">
    <property type="protein sequence ID" value="KAJ8906522.1"/>
    <property type="molecule type" value="Genomic_DNA"/>
</dbReference>
<evidence type="ECO:0000313" key="2">
    <source>
        <dbReference type="EMBL" id="KAJ8906522.1"/>
    </source>
</evidence>
<keyword evidence="3" id="KW-1185">Reference proteome</keyword>
<dbReference type="SUPFAM" id="SSF55961">
    <property type="entry name" value="Bet v1-like"/>
    <property type="match status" value="1"/>
</dbReference>
<proteinExistence type="predicted"/>
<dbReference type="Pfam" id="PF02121">
    <property type="entry name" value="IP_trans"/>
    <property type="match status" value="1"/>
</dbReference>
<dbReference type="AlphaFoldDB" id="A0AAV8UZT9"/>
<protein>
    <recommendedName>
        <fullName evidence="1">Phosphatidylinositol transfer protein N-terminal domain-containing protein</fullName>
    </recommendedName>
</protein>
<dbReference type="PANTHER" id="PTHR10658:SF11">
    <property type="entry name" value="VIBRATOR, ISOFORM B"/>
    <property type="match status" value="1"/>
</dbReference>
<dbReference type="Proteomes" id="UP001157974">
    <property type="component" value="Unassembled WGS sequence"/>
</dbReference>
<gene>
    <name evidence="2" type="ORF">NDN08_003015</name>
</gene>
<dbReference type="InterPro" id="IPR001666">
    <property type="entry name" value="PI_transfer"/>
</dbReference>
<dbReference type="PANTHER" id="PTHR10658">
    <property type="entry name" value="PHOSPHATIDYLINOSITOL TRANSFER PROTEIN"/>
    <property type="match status" value="1"/>
</dbReference>
<organism evidence="2 3">
    <name type="scientific">Rhodosorus marinus</name>
    <dbReference type="NCBI Taxonomy" id="101924"/>
    <lineage>
        <taxon>Eukaryota</taxon>
        <taxon>Rhodophyta</taxon>
        <taxon>Stylonematophyceae</taxon>
        <taxon>Stylonematales</taxon>
        <taxon>Stylonemataceae</taxon>
        <taxon>Rhodosorus</taxon>
    </lineage>
</organism>
<dbReference type="PRINTS" id="PR00391">
    <property type="entry name" value="PITRANSFER"/>
</dbReference>
<comment type="caution">
    <text evidence="2">The sequence shown here is derived from an EMBL/GenBank/DDBJ whole genome shotgun (WGS) entry which is preliminary data.</text>
</comment>
<accession>A0AAV8UZT9</accession>
<reference evidence="2 3" key="1">
    <citation type="journal article" date="2023" name="Nat. Commun.">
        <title>Origin of minicircular mitochondrial genomes in red algae.</title>
        <authorList>
            <person name="Lee Y."/>
            <person name="Cho C.H."/>
            <person name="Lee Y.M."/>
            <person name="Park S.I."/>
            <person name="Yang J.H."/>
            <person name="West J.A."/>
            <person name="Bhattacharya D."/>
            <person name="Yoon H.S."/>
        </authorList>
    </citation>
    <scope>NUCLEOTIDE SEQUENCE [LARGE SCALE GENOMIC DNA]</scope>
    <source>
        <strain evidence="2 3">CCMP1338</strain>
        <tissue evidence="2">Whole cell</tissue>
    </source>
</reference>
<evidence type="ECO:0000313" key="3">
    <source>
        <dbReference type="Proteomes" id="UP001157974"/>
    </source>
</evidence>
<dbReference type="Gene3D" id="3.30.530.20">
    <property type="match status" value="1"/>
</dbReference>
<evidence type="ECO:0000259" key="1">
    <source>
        <dbReference type="Pfam" id="PF02121"/>
    </source>
</evidence>
<dbReference type="InterPro" id="IPR023393">
    <property type="entry name" value="START-like_dom_sf"/>
</dbReference>
<dbReference type="GO" id="GO:0008526">
    <property type="term" value="F:phosphatidylinositol transfer activity"/>
    <property type="evidence" value="ECO:0007669"/>
    <property type="project" value="UniProtKB-ARBA"/>
</dbReference>
<dbReference type="InterPro" id="IPR055261">
    <property type="entry name" value="PI_transfer_N"/>
</dbReference>
<dbReference type="GO" id="GO:0071944">
    <property type="term" value="C:cell periphery"/>
    <property type="evidence" value="ECO:0007669"/>
    <property type="project" value="UniProtKB-ARBA"/>
</dbReference>